<dbReference type="RefSeq" id="WP_374303666.1">
    <property type="nucleotide sequence ID" value="NZ_JBHRTE010000019.1"/>
</dbReference>
<name>A0ABV7ICI4_9RHOB</name>
<protein>
    <submittedName>
        <fullName evidence="3">AbrB/MazE/SpoVT family DNA-binding domain-containing protein</fullName>
    </submittedName>
</protein>
<evidence type="ECO:0000313" key="3">
    <source>
        <dbReference type="EMBL" id="MFC3167243.1"/>
    </source>
</evidence>
<dbReference type="Proteomes" id="UP001595557">
    <property type="component" value="Unassembled WGS sequence"/>
</dbReference>
<dbReference type="NCBIfam" id="TIGR01439">
    <property type="entry name" value="lp_hng_hel_AbrB"/>
    <property type="match status" value="1"/>
</dbReference>
<dbReference type="InterPro" id="IPR007159">
    <property type="entry name" value="SpoVT-AbrB_dom"/>
</dbReference>
<reference evidence="4" key="1">
    <citation type="journal article" date="2019" name="Int. J. Syst. Evol. Microbiol.">
        <title>The Global Catalogue of Microorganisms (GCM) 10K type strain sequencing project: providing services to taxonomists for standard genome sequencing and annotation.</title>
        <authorList>
            <consortium name="The Broad Institute Genomics Platform"/>
            <consortium name="The Broad Institute Genome Sequencing Center for Infectious Disease"/>
            <person name="Wu L."/>
            <person name="Ma J."/>
        </authorList>
    </citation>
    <scope>NUCLEOTIDE SEQUENCE [LARGE SCALE GENOMIC DNA]</scope>
    <source>
        <strain evidence="4">KCTC 52239</strain>
    </source>
</reference>
<feature type="domain" description="SpoVT-AbrB" evidence="2">
    <location>
        <begin position="1"/>
        <end position="48"/>
    </location>
</feature>
<dbReference type="EMBL" id="JBHRTE010000019">
    <property type="protein sequence ID" value="MFC3167243.1"/>
    <property type="molecule type" value="Genomic_DNA"/>
</dbReference>
<keyword evidence="1 3" id="KW-0238">DNA-binding</keyword>
<evidence type="ECO:0000259" key="2">
    <source>
        <dbReference type="PROSITE" id="PS51740"/>
    </source>
</evidence>
<dbReference type="PROSITE" id="PS51740">
    <property type="entry name" value="SPOVT_ABRB"/>
    <property type="match status" value="1"/>
</dbReference>
<organism evidence="3 4">
    <name type="scientific">Paracoccus fontiphilus</name>
    <dbReference type="NCBI Taxonomy" id="1815556"/>
    <lineage>
        <taxon>Bacteria</taxon>
        <taxon>Pseudomonadati</taxon>
        <taxon>Pseudomonadota</taxon>
        <taxon>Alphaproteobacteria</taxon>
        <taxon>Rhodobacterales</taxon>
        <taxon>Paracoccaceae</taxon>
        <taxon>Paracoccus</taxon>
    </lineage>
</organism>
<dbReference type="InterPro" id="IPR037914">
    <property type="entry name" value="SpoVT-AbrB_sf"/>
</dbReference>
<dbReference type="Pfam" id="PF15937">
    <property type="entry name" value="PrlF_antitoxin"/>
    <property type="match status" value="1"/>
</dbReference>
<dbReference type="Gene3D" id="2.10.260.10">
    <property type="match status" value="1"/>
</dbReference>
<accession>A0ABV7ICI4</accession>
<sequence>MSESSITTKGQTTLPKAVRQALDLVPGDRLRYVILDDGQVRLMRTIPVAGLAGLLRRKGQRPVSLEDMDRAVAEGAGGE</sequence>
<gene>
    <name evidence="3" type="ORF">ACFOD7_04185</name>
</gene>
<dbReference type="SMART" id="SM00966">
    <property type="entry name" value="SpoVT_AbrB"/>
    <property type="match status" value="1"/>
</dbReference>
<evidence type="ECO:0000256" key="1">
    <source>
        <dbReference type="PROSITE-ProRule" id="PRU01076"/>
    </source>
</evidence>
<keyword evidence="4" id="KW-1185">Reference proteome</keyword>
<dbReference type="InterPro" id="IPR031848">
    <property type="entry name" value="PrlF_antitoxin"/>
</dbReference>
<dbReference type="SUPFAM" id="SSF89447">
    <property type="entry name" value="AbrB/MazE/MraZ-like"/>
    <property type="match status" value="1"/>
</dbReference>
<proteinExistence type="predicted"/>
<comment type="caution">
    <text evidence="3">The sequence shown here is derived from an EMBL/GenBank/DDBJ whole genome shotgun (WGS) entry which is preliminary data.</text>
</comment>
<evidence type="ECO:0000313" key="4">
    <source>
        <dbReference type="Proteomes" id="UP001595557"/>
    </source>
</evidence>
<dbReference type="GO" id="GO:0003677">
    <property type="term" value="F:DNA binding"/>
    <property type="evidence" value="ECO:0007669"/>
    <property type="project" value="UniProtKB-KW"/>
</dbReference>